<gene>
    <name evidence="1" type="ORF">CM83_50268</name>
</gene>
<reference evidence="1" key="2">
    <citation type="submission" date="2014-07" db="EMBL/GenBank/DDBJ databases">
        <authorList>
            <person name="Hull J."/>
        </authorList>
    </citation>
    <scope>NUCLEOTIDE SEQUENCE</scope>
</reference>
<evidence type="ECO:0008006" key="2">
    <source>
        <dbReference type="Google" id="ProtNLM"/>
    </source>
</evidence>
<sequence>MCNRAERCSFIHTVHIDPTVQGKYKRAPAPMAVAPVILKQSCSSITNSNGINAAERSKSKESQQYMNMSNSHLSTCMVPLLSPRSQNLCYSQPFTPPTSPMQQQHHTVILSHPTCISPVALTSMPVSLTPSFNISATATPTTATLGPMVASYPFNNEQAQTQVQLTHGVEMKVLSPRPIIEVIQTADTSSITSTTNYNNDDDDDNNHHHRHNYSRFKYQTCITVVCYDVTAAVLSIPYARWAVQRVAFTKSELHCWQST</sequence>
<accession>A0A0A9VX10</accession>
<reference evidence="1" key="1">
    <citation type="journal article" date="2014" name="PLoS ONE">
        <title>Transcriptome-Based Identification of ABC Transporters in the Western Tarnished Plant Bug Lygus hesperus.</title>
        <authorList>
            <person name="Hull J.J."/>
            <person name="Chaney K."/>
            <person name="Geib S.M."/>
            <person name="Fabrick J.A."/>
            <person name="Brent C.S."/>
            <person name="Walsh D."/>
            <person name="Lavine L.C."/>
        </authorList>
    </citation>
    <scope>NUCLEOTIDE SEQUENCE</scope>
</reference>
<dbReference type="PANTHER" id="PTHR37562:SF5">
    <property type="entry name" value="C3H1-TYPE DOMAIN-CONTAINING PROTEIN"/>
    <property type="match status" value="1"/>
</dbReference>
<dbReference type="PANTHER" id="PTHR37562">
    <property type="entry name" value="C3H1-TYPE DOMAIN-CONTAINING PROTEIN-RELATED"/>
    <property type="match status" value="1"/>
</dbReference>
<protein>
    <recommendedName>
        <fullName evidence="2">C3H1-type domain-containing protein</fullName>
    </recommendedName>
</protein>
<proteinExistence type="predicted"/>
<organism evidence="1">
    <name type="scientific">Lygus hesperus</name>
    <name type="common">Western plant bug</name>
    <dbReference type="NCBI Taxonomy" id="30085"/>
    <lineage>
        <taxon>Eukaryota</taxon>
        <taxon>Metazoa</taxon>
        <taxon>Ecdysozoa</taxon>
        <taxon>Arthropoda</taxon>
        <taxon>Hexapoda</taxon>
        <taxon>Insecta</taxon>
        <taxon>Pterygota</taxon>
        <taxon>Neoptera</taxon>
        <taxon>Paraneoptera</taxon>
        <taxon>Hemiptera</taxon>
        <taxon>Heteroptera</taxon>
        <taxon>Panheteroptera</taxon>
        <taxon>Cimicomorpha</taxon>
        <taxon>Miridae</taxon>
        <taxon>Mirini</taxon>
        <taxon>Lygus</taxon>
    </lineage>
</organism>
<name>A0A0A9VX10_LYGHE</name>
<evidence type="ECO:0000313" key="1">
    <source>
        <dbReference type="EMBL" id="JAG00174.1"/>
    </source>
</evidence>
<dbReference type="AlphaFoldDB" id="A0A0A9VX10"/>
<dbReference type="EMBL" id="GBHO01043430">
    <property type="protein sequence ID" value="JAG00174.1"/>
    <property type="molecule type" value="Transcribed_RNA"/>
</dbReference>